<keyword evidence="4" id="KW-1185">Reference proteome</keyword>
<evidence type="ECO:0000256" key="2">
    <source>
        <dbReference type="SAM" id="Phobius"/>
    </source>
</evidence>
<feature type="region of interest" description="Disordered" evidence="1">
    <location>
        <begin position="64"/>
        <end position="87"/>
    </location>
</feature>
<comment type="caution">
    <text evidence="3">The sequence shown here is derived from an EMBL/GenBank/DDBJ whole genome shotgun (WGS) entry which is preliminary data.</text>
</comment>
<evidence type="ECO:0000313" key="4">
    <source>
        <dbReference type="Proteomes" id="UP001054837"/>
    </source>
</evidence>
<name>A0AAV4TGP8_9ARAC</name>
<protein>
    <submittedName>
        <fullName evidence="3">Uncharacterized protein</fullName>
    </submittedName>
</protein>
<organism evidence="3 4">
    <name type="scientific">Caerostris darwini</name>
    <dbReference type="NCBI Taxonomy" id="1538125"/>
    <lineage>
        <taxon>Eukaryota</taxon>
        <taxon>Metazoa</taxon>
        <taxon>Ecdysozoa</taxon>
        <taxon>Arthropoda</taxon>
        <taxon>Chelicerata</taxon>
        <taxon>Arachnida</taxon>
        <taxon>Araneae</taxon>
        <taxon>Araneomorphae</taxon>
        <taxon>Entelegynae</taxon>
        <taxon>Araneoidea</taxon>
        <taxon>Araneidae</taxon>
        <taxon>Caerostris</taxon>
    </lineage>
</organism>
<dbReference type="AlphaFoldDB" id="A0AAV4TGP8"/>
<reference evidence="3 4" key="1">
    <citation type="submission" date="2021-06" db="EMBL/GenBank/DDBJ databases">
        <title>Caerostris darwini draft genome.</title>
        <authorList>
            <person name="Kono N."/>
            <person name="Arakawa K."/>
        </authorList>
    </citation>
    <scope>NUCLEOTIDE SEQUENCE [LARGE SCALE GENOMIC DNA]</scope>
</reference>
<feature type="compositionally biased region" description="Polar residues" evidence="1">
    <location>
        <begin position="64"/>
        <end position="81"/>
    </location>
</feature>
<accession>A0AAV4TGP8</accession>
<keyword evidence="2" id="KW-0472">Membrane</keyword>
<keyword evidence="2" id="KW-1133">Transmembrane helix</keyword>
<dbReference type="Proteomes" id="UP001054837">
    <property type="component" value="Unassembled WGS sequence"/>
</dbReference>
<evidence type="ECO:0000256" key="1">
    <source>
        <dbReference type="SAM" id="MobiDB-lite"/>
    </source>
</evidence>
<feature type="transmembrane region" description="Helical" evidence="2">
    <location>
        <begin position="29"/>
        <end position="53"/>
    </location>
</feature>
<sequence>MELISSSERLAITERTTENEDLRSRLMELAFAVSIIALILGMVIPPSFLAAYITPSVADGGSLHQSFTPFRTNRSSSSKNTPLVGGT</sequence>
<gene>
    <name evidence="3" type="ORF">CDAR_502341</name>
</gene>
<dbReference type="EMBL" id="BPLQ01009308">
    <property type="protein sequence ID" value="GIY43158.1"/>
    <property type="molecule type" value="Genomic_DNA"/>
</dbReference>
<evidence type="ECO:0000313" key="3">
    <source>
        <dbReference type="EMBL" id="GIY43158.1"/>
    </source>
</evidence>
<keyword evidence="2" id="KW-0812">Transmembrane</keyword>
<proteinExistence type="predicted"/>